<reference evidence="2 3" key="1">
    <citation type="submission" date="2020-10" db="EMBL/GenBank/DDBJ databases">
        <title>Connecting structure to function with the recovery of over 1000 high-quality activated sludge metagenome-assembled genomes encoding full-length rRNA genes using long-read sequencing.</title>
        <authorList>
            <person name="Singleton C.M."/>
            <person name="Petriglieri F."/>
            <person name="Kristensen J.M."/>
            <person name="Kirkegaard R.H."/>
            <person name="Michaelsen T.Y."/>
            <person name="Andersen M.H."/>
            <person name="Karst S.M."/>
            <person name="Dueholm M.S."/>
            <person name="Nielsen P.H."/>
            <person name="Albertsen M."/>
        </authorList>
    </citation>
    <scope>NUCLEOTIDE SEQUENCE [LARGE SCALE GENOMIC DNA]</scope>
    <source>
        <strain evidence="2">EsbW_18-Q3-R4-48_BATAC.463</strain>
    </source>
</reference>
<evidence type="ECO:0000313" key="3">
    <source>
        <dbReference type="Proteomes" id="UP000739411"/>
    </source>
</evidence>
<protein>
    <submittedName>
        <fullName evidence="2">Uncharacterized protein</fullName>
    </submittedName>
</protein>
<dbReference type="EMBL" id="JADJMS010000045">
    <property type="protein sequence ID" value="MBK7416488.1"/>
    <property type="molecule type" value="Genomic_DNA"/>
</dbReference>
<feature type="region of interest" description="Disordered" evidence="1">
    <location>
        <begin position="19"/>
        <end position="41"/>
    </location>
</feature>
<dbReference type="AlphaFoldDB" id="A0A935K518"/>
<sequence>MEGNNINLHGAHDLLSGFDGTGGGNAKGNATRRKANTSHLIADPAQRQLRAEEKRRLIQPFLRDEIWTNTEVAAELLGIGYAGAHSVLKSMQKLGLTTSSECFIPSTRGSVKTVLHGITSQGLAYAWDLNEEPERCSPWEPSKTNPLFVPHQIATQKTRIKAEQLGWQNWKPARSLMRIGLPKVPDGEALSPDSQCVAIEVEREIKTDRRYEAVVGASISLTLKRISDGLVLTISARMETLRLVWQGSLVACRSCD</sequence>
<accession>A0A935K518</accession>
<evidence type="ECO:0000256" key="1">
    <source>
        <dbReference type="SAM" id="MobiDB-lite"/>
    </source>
</evidence>
<evidence type="ECO:0000313" key="2">
    <source>
        <dbReference type="EMBL" id="MBK7416488.1"/>
    </source>
</evidence>
<gene>
    <name evidence="2" type="ORF">IPJ38_16715</name>
</gene>
<dbReference type="Proteomes" id="UP000739411">
    <property type="component" value="Unassembled WGS sequence"/>
</dbReference>
<comment type="caution">
    <text evidence="2">The sequence shown here is derived from an EMBL/GenBank/DDBJ whole genome shotgun (WGS) entry which is preliminary data.</text>
</comment>
<organism evidence="2 3">
    <name type="scientific">Candidatus Dechloromonas phosphorivorans</name>
    <dbReference type="NCBI Taxonomy" id="2899244"/>
    <lineage>
        <taxon>Bacteria</taxon>
        <taxon>Pseudomonadati</taxon>
        <taxon>Pseudomonadota</taxon>
        <taxon>Betaproteobacteria</taxon>
        <taxon>Rhodocyclales</taxon>
        <taxon>Azonexaceae</taxon>
        <taxon>Dechloromonas</taxon>
    </lineage>
</organism>
<proteinExistence type="predicted"/>
<name>A0A935K518_9RHOO</name>